<dbReference type="InterPro" id="IPR036570">
    <property type="entry name" value="HORMA_dom_sf"/>
</dbReference>
<keyword evidence="8" id="KW-1185">Reference proteome</keyword>
<comment type="subcellular location">
    <subcellularLocation>
        <location evidence="1">Preautophagosomal structure</location>
    </subcellularLocation>
</comment>
<feature type="domain" description="Autophagy-related protein 13 N-terminal" evidence="6">
    <location>
        <begin position="118"/>
        <end position="217"/>
    </location>
</feature>
<comment type="caution">
    <text evidence="7">The sequence shown here is derived from an EMBL/GenBank/DDBJ whole genome shotgun (WGS) entry which is preliminary data.</text>
</comment>
<evidence type="ECO:0000259" key="6">
    <source>
        <dbReference type="Pfam" id="PF10033"/>
    </source>
</evidence>
<accession>A0AA88HLV1</accession>
<evidence type="ECO:0000256" key="5">
    <source>
        <dbReference type="SAM" id="MobiDB-lite"/>
    </source>
</evidence>
<dbReference type="GO" id="GO:0000407">
    <property type="term" value="C:phagophore assembly site"/>
    <property type="evidence" value="ECO:0007669"/>
    <property type="project" value="UniProtKB-SubCell"/>
</dbReference>
<protein>
    <recommendedName>
        <fullName evidence="4">Autophagy-related protein 13</fullName>
    </recommendedName>
</protein>
<reference evidence="7" key="1">
    <citation type="submission" date="2023-07" db="EMBL/GenBank/DDBJ databases">
        <title>Chromosome-level genome assembly of Artemia franciscana.</title>
        <authorList>
            <person name="Jo E."/>
        </authorList>
    </citation>
    <scope>NUCLEOTIDE SEQUENCE</scope>
    <source>
        <tissue evidence="7">Whole body</tissue>
    </source>
</reference>
<feature type="region of interest" description="Disordered" evidence="5">
    <location>
        <begin position="335"/>
        <end position="366"/>
    </location>
</feature>
<dbReference type="GO" id="GO:0005829">
    <property type="term" value="C:cytosol"/>
    <property type="evidence" value="ECO:0007669"/>
    <property type="project" value="TreeGrafter"/>
</dbReference>
<sequence>MTTVSPAFSSGCLATSPQSARRISAEMHNPDKKEVDKFIKFFTLKAIQLIVQSRLGERQCTPCKVDPTSSDWFNLSIIDIPEVNTEVKKHLLTPPYVGPDLPPAVVEISLRTSDGDSMALELWSFSFSENTDPPMSTPSTIYNRMVTLLKSILAVTRTVPAYKLARRQGSDTYIICYRVYAGHQSSVVLGEGSKLHQIGQVATPFGTVGAVVEYRTHLALSPHKAEIPILIKSDHFQPESSPKSCREAAIAVRPVFSSGSGSDESVESNRLFINTPPNDAISGIRKLRSESPLVGKCGAFATDVTLQGPVLPDLPLVDIIAQEIEETKRLNMDKVLERKRRTSENLAKSPPDNSTKEPKSSQGSNQSLQHIGEDFVLIDMKLPFAETDTQGADIGSFYKQCQAAPPLSSFDNDPTLSEQVNELTDQLKDFETRSKDFDDLVRSLCSDTELE</sequence>
<dbReference type="EMBL" id="JAVRJZ010000015">
    <property type="protein sequence ID" value="KAK2712669.1"/>
    <property type="molecule type" value="Genomic_DNA"/>
</dbReference>
<dbReference type="GO" id="GO:0000423">
    <property type="term" value="P:mitophagy"/>
    <property type="evidence" value="ECO:0007669"/>
    <property type="project" value="TreeGrafter"/>
</dbReference>
<dbReference type="GO" id="GO:1990316">
    <property type="term" value="C:Atg1/ULK1 kinase complex"/>
    <property type="evidence" value="ECO:0007669"/>
    <property type="project" value="InterPro"/>
</dbReference>
<evidence type="ECO:0000256" key="4">
    <source>
        <dbReference type="RuleBase" id="RU361214"/>
    </source>
</evidence>
<dbReference type="Pfam" id="PF10033">
    <property type="entry name" value="ATG13"/>
    <property type="match status" value="1"/>
</dbReference>
<evidence type="ECO:0000256" key="2">
    <source>
        <dbReference type="ARBA" id="ARBA00007341"/>
    </source>
</evidence>
<dbReference type="InterPro" id="IPR040182">
    <property type="entry name" value="ATG13"/>
</dbReference>
<keyword evidence="3 4" id="KW-0072">Autophagy</keyword>
<evidence type="ECO:0000256" key="3">
    <source>
        <dbReference type="ARBA" id="ARBA00023006"/>
    </source>
</evidence>
<name>A0AA88HLV1_ARTSF</name>
<organism evidence="7 8">
    <name type="scientific">Artemia franciscana</name>
    <name type="common">Brine shrimp</name>
    <name type="synonym">Artemia sanfranciscana</name>
    <dbReference type="NCBI Taxonomy" id="6661"/>
    <lineage>
        <taxon>Eukaryota</taxon>
        <taxon>Metazoa</taxon>
        <taxon>Ecdysozoa</taxon>
        <taxon>Arthropoda</taxon>
        <taxon>Crustacea</taxon>
        <taxon>Branchiopoda</taxon>
        <taxon>Anostraca</taxon>
        <taxon>Artemiidae</taxon>
        <taxon>Artemia</taxon>
    </lineage>
</organism>
<evidence type="ECO:0000313" key="7">
    <source>
        <dbReference type="EMBL" id="KAK2712669.1"/>
    </source>
</evidence>
<evidence type="ECO:0000313" key="8">
    <source>
        <dbReference type="Proteomes" id="UP001187531"/>
    </source>
</evidence>
<proteinExistence type="inferred from homology"/>
<dbReference type="GO" id="GO:0034727">
    <property type="term" value="P:piecemeal microautophagy of the nucleus"/>
    <property type="evidence" value="ECO:0007669"/>
    <property type="project" value="TreeGrafter"/>
</dbReference>
<dbReference type="GO" id="GO:0034497">
    <property type="term" value="P:protein localization to phagophore assembly site"/>
    <property type="evidence" value="ECO:0007669"/>
    <property type="project" value="TreeGrafter"/>
</dbReference>
<evidence type="ECO:0000256" key="1">
    <source>
        <dbReference type="ARBA" id="ARBA00004329"/>
    </source>
</evidence>
<comment type="similarity">
    <text evidence="2 4">Belongs to the ATG13 family. Metazoan subfamily.</text>
</comment>
<dbReference type="PANTHER" id="PTHR13430">
    <property type="match status" value="1"/>
</dbReference>
<dbReference type="InterPro" id="IPR018731">
    <property type="entry name" value="Atg13_N"/>
</dbReference>
<dbReference type="Proteomes" id="UP001187531">
    <property type="component" value="Unassembled WGS sequence"/>
</dbReference>
<dbReference type="AlphaFoldDB" id="A0AA88HLV1"/>
<dbReference type="Gene3D" id="3.30.900.10">
    <property type="entry name" value="HORMA domain"/>
    <property type="match status" value="1"/>
</dbReference>
<dbReference type="PANTHER" id="PTHR13430:SF4">
    <property type="entry name" value="AUTOPHAGY-RELATED PROTEIN 13"/>
    <property type="match status" value="1"/>
</dbReference>
<gene>
    <name evidence="7" type="ORF">QYM36_011377</name>
</gene>